<evidence type="ECO:0000313" key="8">
    <source>
        <dbReference type="EMBL" id="SPL72610.1"/>
    </source>
</evidence>
<dbReference type="EMBL" id="OOGT01000379">
    <property type="protein sequence ID" value="SPL72610.1"/>
    <property type="molecule type" value="Genomic_DNA"/>
</dbReference>
<evidence type="ECO:0000256" key="2">
    <source>
        <dbReference type="ARBA" id="ARBA00022475"/>
    </source>
</evidence>
<gene>
    <name evidence="8" type="ORF">KPC_3788</name>
</gene>
<keyword evidence="3 6" id="KW-0812">Transmembrane</keyword>
<feature type="transmembrane region" description="Helical" evidence="6">
    <location>
        <begin position="12"/>
        <end position="34"/>
    </location>
</feature>
<evidence type="ECO:0000259" key="7">
    <source>
        <dbReference type="Pfam" id="PF06271"/>
    </source>
</evidence>
<sequence length="141" mass="15916">MDYKYEYAGFWIRLLATIIDTIILLAILIPLSIILDATGSGVEEIQPQISISELAWQLLCAVVYIIFWVKCSGTPGKLLLRLKVLDEATGNKISITQGIIRYLGYIVSAIVFCIGYFWIAFDSKKQGWHDKMAKTVVVREL</sequence>
<dbReference type="OrthoDB" id="9793824at2"/>
<proteinExistence type="predicted"/>
<protein>
    <submittedName>
        <fullName evidence="8">RDD family protein</fullName>
    </submittedName>
</protein>
<evidence type="ECO:0000313" key="9">
    <source>
        <dbReference type="Proteomes" id="UP000245974"/>
    </source>
</evidence>
<feature type="transmembrane region" description="Helical" evidence="6">
    <location>
        <begin position="54"/>
        <end position="73"/>
    </location>
</feature>
<dbReference type="InterPro" id="IPR010432">
    <property type="entry name" value="RDD"/>
</dbReference>
<evidence type="ECO:0000256" key="3">
    <source>
        <dbReference type="ARBA" id="ARBA00022692"/>
    </source>
</evidence>
<accession>A0A2U3N4I9</accession>
<dbReference type="AlphaFoldDB" id="A0A2U3N4I9"/>
<organism evidence="8 9">
    <name type="scientific">Acinetobacter stercoris</name>
    <dbReference type="NCBI Taxonomy" id="2126983"/>
    <lineage>
        <taxon>Bacteria</taxon>
        <taxon>Pseudomonadati</taxon>
        <taxon>Pseudomonadota</taxon>
        <taxon>Gammaproteobacteria</taxon>
        <taxon>Moraxellales</taxon>
        <taxon>Moraxellaceae</taxon>
        <taxon>Acinetobacter</taxon>
    </lineage>
</organism>
<evidence type="ECO:0000256" key="5">
    <source>
        <dbReference type="ARBA" id="ARBA00023136"/>
    </source>
</evidence>
<dbReference type="InParanoid" id="A0A2U3N4I9"/>
<keyword evidence="5 6" id="KW-0472">Membrane</keyword>
<evidence type="ECO:0000256" key="1">
    <source>
        <dbReference type="ARBA" id="ARBA00004651"/>
    </source>
</evidence>
<name>A0A2U3N4I9_9GAMM</name>
<dbReference type="InterPro" id="IPR051791">
    <property type="entry name" value="Pra-immunoreactive"/>
</dbReference>
<dbReference type="Pfam" id="PF06271">
    <property type="entry name" value="RDD"/>
    <property type="match status" value="1"/>
</dbReference>
<reference evidence="9" key="1">
    <citation type="submission" date="2018-03" db="EMBL/GenBank/DDBJ databases">
        <authorList>
            <person name="Blom J."/>
        </authorList>
    </citation>
    <scope>NUCLEOTIDE SEQUENCE [LARGE SCALE GENOMIC DNA]</scope>
    <source>
        <strain evidence="9">KPC-SM-21</strain>
    </source>
</reference>
<keyword evidence="4 6" id="KW-1133">Transmembrane helix</keyword>
<evidence type="ECO:0000256" key="6">
    <source>
        <dbReference type="SAM" id="Phobius"/>
    </source>
</evidence>
<dbReference type="GO" id="GO:0005886">
    <property type="term" value="C:plasma membrane"/>
    <property type="evidence" value="ECO:0007669"/>
    <property type="project" value="UniProtKB-SubCell"/>
</dbReference>
<dbReference type="PANTHER" id="PTHR36115">
    <property type="entry name" value="PROLINE-RICH ANTIGEN HOMOLOG-RELATED"/>
    <property type="match status" value="1"/>
</dbReference>
<keyword evidence="9" id="KW-1185">Reference proteome</keyword>
<keyword evidence="2" id="KW-1003">Cell membrane</keyword>
<dbReference type="RefSeq" id="WP_121975986.1">
    <property type="nucleotide sequence ID" value="NZ_OOGT01000379.1"/>
</dbReference>
<dbReference type="PANTHER" id="PTHR36115:SF4">
    <property type="entry name" value="MEMBRANE PROTEIN"/>
    <property type="match status" value="1"/>
</dbReference>
<evidence type="ECO:0000256" key="4">
    <source>
        <dbReference type="ARBA" id="ARBA00022989"/>
    </source>
</evidence>
<feature type="transmembrane region" description="Helical" evidence="6">
    <location>
        <begin position="102"/>
        <end position="121"/>
    </location>
</feature>
<feature type="domain" description="RDD" evidence="7">
    <location>
        <begin position="7"/>
        <end position="134"/>
    </location>
</feature>
<dbReference type="Proteomes" id="UP000245974">
    <property type="component" value="Unassembled WGS sequence"/>
</dbReference>
<comment type="subcellular location">
    <subcellularLocation>
        <location evidence="1">Cell membrane</location>
        <topology evidence="1">Multi-pass membrane protein</topology>
    </subcellularLocation>
</comment>